<dbReference type="EMBL" id="JAFEMO010000007">
    <property type="protein sequence ID" value="KAH7568273.1"/>
    <property type="molecule type" value="Genomic_DNA"/>
</dbReference>
<dbReference type="InterPro" id="IPR039722">
    <property type="entry name" value="Upf3"/>
</dbReference>
<gene>
    <name evidence="7" type="ORF">JRO89_XS07G0269600</name>
</gene>
<evidence type="ECO:0000313" key="7">
    <source>
        <dbReference type="EMBL" id="KAH7568273.1"/>
    </source>
</evidence>
<evidence type="ECO:0000259" key="6">
    <source>
        <dbReference type="Pfam" id="PF03467"/>
    </source>
</evidence>
<evidence type="ECO:0000256" key="4">
    <source>
        <dbReference type="ARBA" id="ARBA00023242"/>
    </source>
</evidence>
<feature type="region of interest" description="Disordered" evidence="5">
    <location>
        <begin position="318"/>
        <end position="347"/>
    </location>
</feature>
<feature type="region of interest" description="Disordered" evidence="5">
    <location>
        <begin position="361"/>
        <end position="560"/>
    </location>
</feature>
<feature type="compositionally biased region" description="Polar residues" evidence="5">
    <location>
        <begin position="502"/>
        <end position="511"/>
    </location>
</feature>
<reference evidence="7 8" key="1">
    <citation type="submission" date="2021-02" db="EMBL/GenBank/DDBJ databases">
        <title>Plant Genome Project.</title>
        <authorList>
            <person name="Zhang R.-G."/>
        </authorList>
    </citation>
    <scope>NUCLEOTIDE SEQUENCE [LARGE SCALE GENOMIC DNA]</scope>
    <source>
        <tissue evidence="7">Leaves</tissue>
    </source>
</reference>
<feature type="compositionally biased region" description="Polar residues" evidence="5">
    <location>
        <begin position="361"/>
        <end position="382"/>
    </location>
</feature>
<feature type="compositionally biased region" description="Low complexity" evidence="5">
    <location>
        <begin position="187"/>
        <end position="199"/>
    </location>
</feature>
<dbReference type="InterPro" id="IPR005120">
    <property type="entry name" value="UPF3_dom"/>
</dbReference>
<keyword evidence="8" id="KW-1185">Reference proteome</keyword>
<feature type="domain" description="UPF3" evidence="6">
    <location>
        <begin position="6"/>
        <end position="168"/>
    </location>
</feature>
<dbReference type="PANTHER" id="PTHR13112:SF5">
    <property type="entry name" value="REGULATOR OF NONSENSE TRANSCRIPTS UPF3"/>
    <property type="match status" value="1"/>
</dbReference>
<dbReference type="PANTHER" id="PTHR13112">
    <property type="entry name" value="UPF3 REGULATOR OF NONSENSE TRANSCRIPTS-LIKE PROTEIN"/>
    <property type="match status" value="1"/>
</dbReference>
<proteinExistence type="inferred from homology"/>
<feature type="compositionally biased region" description="Polar residues" evidence="5">
    <location>
        <begin position="461"/>
        <end position="481"/>
    </location>
</feature>
<feature type="compositionally biased region" description="Basic and acidic residues" evidence="5">
    <location>
        <begin position="411"/>
        <end position="429"/>
    </location>
</feature>
<dbReference type="SUPFAM" id="SSF54928">
    <property type="entry name" value="RNA-binding domain, RBD"/>
    <property type="match status" value="1"/>
</dbReference>
<comment type="caution">
    <text evidence="7">The sequence shown here is derived from an EMBL/GenBank/DDBJ whole genome shotgun (WGS) entry which is preliminary data.</text>
</comment>
<protein>
    <recommendedName>
        <fullName evidence="6">UPF3 domain-containing protein</fullName>
    </recommendedName>
</protein>
<keyword evidence="3" id="KW-0866">Nonsense-mediated mRNA decay</keyword>
<dbReference type="InterPro" id="IPR012677">
    <property type="entry name" value="Nucleotide-bd_a/b_plait_sf"/>
</dbReference>
<dbReference type="Gene3D" id="3.30.70.330">
    <property type="match status" value="1"/>
</dbReference>
<evidence type="ECO:0000256" key="2">
    <source>
        <dbReference type="ARBA" id="ARBA00005991"/>
    </source>
</evidence>
<keyword evidence="4" id="KW-0539">Nucleus</keyword>
<comment type="similarity">
    <text evidence="2">Belongs to the RENT3 family.</text>
</comment>
<dbReference type="Pfam" id="PF03467">
    <property type="entry name" value="Smg4_UPF3"/>
    <property type="match status" value="1"/>
</dbReference>
<dbReference type="Proteomes" id="UP000827721">
    <property type="component" value="Unassembled WGS sequence"/>
</dbReference>
<evidence type="ECO:0000256" key="3">
    <source>
        <dbReference type="ARBA" id="ARBA00023161"/>
    </source>
</evidence>
<organism evidence="7 8">
    <name type="scientific">Xanthoceras sorbifolium</name>
    <dbReference type="NCBI Taxonomy" id="99658"/>
    <lineage>
        <taxon>Eukaryota</taxon>
        <taxon>Viridiplantae</taxon>
        <taxon>Streptophyta</taxon>
        <taxon>Embryophyta</taxon>
        <taxon>Tracheophyta</taxon>
        <taxon>Spermatophyta</taxon>
        <taxon>Magnoliopsida</taxon>
        <taxon>eudicotyledons</taxon>
        <taxon>Gunneridae</taxon>
        <taxon>Pentapetalae</taxon>
        <taxon>rosids</taxon>
        <taxon>malvids</taxon>
        <taxon>Sapindales</taxon>
        <taxon>Sapindaceae</taxon>
        <taxon>Xanthoceroideae</taxon>
        <taxon>Xanthoceras</taxon>
    </lineage>
</organism>
<name>A0ABQ8HV91_9ROSI</name>
<dbReference type="InterPro" id="IPR035979">
    <property type="entry name" value="RBD_domain_sf"/>
</dbReference>
<accession>A0ABQ8HV91</accession>
<feature type="compositionally biased region" description="Basic and acidic residues" evidence="5">
    <location>
        <begin position="436"/>
        <end position="450"/>
    </location>
</feature>
<feature type="compositionally biased region" description="Polar residues" evidence="5">
    <location>
        <begin position="324"/>
        <end position="338"/>
    </location>
</feature>
<feature type="compositionally biased region" description="Basic and acidic residues" evidence="5">
    <location>
        <begin position="524"/>
        <end position="535"/>
    </location>
</feature>
<dbReference type="CDD" id="cd12455">
    <property type="entry name" value="RRM_like_Smg4_UPF3"/>
    <property type="match status" value="1"/>
</dbReference>
<feature type="region of interest" description="Disordered" evidence="5">
    <location>
        <begin position="167"/>
        <end position="201"/>
    </location>
</feature>
<evidence type="ECO:0000256" key="5">
    <source>
        <dbReference type="SAM" id="MobiDB-lite"/>
    </source>
</evidence>
<comment type="subcellular location">
    <subcellularLocation>
        <location evidence="1">Nucleus</location>
    </subcellularLocation>
</comment>
<sequence>MKDPLQRTKVVIRRLPPSLSQSDFLSLIHDRIADRHNWFAFRPGKSSHKNQRHARAYLELKRPEDVYEFAELFDGHVFVNDKGAHFKATVEYAPSQRVPKPCSKKDSREGTIYKDPDYLEFLKLIAKPVEHLPSAEIQLERKEAELAGAAKEPPIVTPLMEYVRNKRAESATQGPLSIGKGSRRSRTTSTSKSGSGTTKRGSEKKKVIALVSYKHFKEELEVLNSECLDNIRAATTIDNEFYILKDSAKNASRKDKSTFFAMLKKEDQPGFSSVKEMSESEALCGVEGSVSGITLTSDSGKKKILLLKGKEREISHVPDPLLQQGETSVVGNITTTGAPKQIQRRDSNGRLIRSILLSNEARQSQSSTAMQPQQKPQTSNLENGKRPPRSMNMQSGLNGHMSKNDSPAFNHDGDTKRAPNDRFLRKDVHGLGTVSEKQDKRTRNKDRPDRGVWTPLRRSDISQTTGECSSQPTQVLSNLTEVNPGDIKGDMPHGSKTGDFTAPSSGRSSMENGFHKHSGRRVAAHKDDGISEGKSSKRRGPTGSGAHEKQVWIQKSSSGY</sequence>
<evidence type="ECO:0000256" key="1">
    <source>
        <dbReference type="ARBA" id="ARBA00004123"/>
    </source>
</evidence>
<evidence type="ECO:0000313" key="8">
    <source>
        <dbReference type="Proteomes" id="UP000827721"/>
    </source>
</evidence>